<evidence type="ECO:0000313" key="1">
    <source>
        <dbReference type="EMBL" id="AZA13010.1"/>
    </source>
</evidence>
<name>A0A3G6J986_9CORY</name>
<sequence>MARTIDAGGGVRPEHATRRAPIGELSWWRGRVVGRVSGADVGNVTNTANCGVVALSHNKNVRFLLIVPARAYV</sequence>
<organism evidence="1 2">
    <name type="scientific">Corynebacterium choanae</name>
    <dbReference type="NCBI Taxonomy" id="1862358"/>
    <lineage>
        <taxon>Bacteria</taxon>
        <taxon>Bacillati</taxon>
        <taxon>Actinomycetota</taxon>
        <taxon>Actinomycetes</taxon>
        <taxon>Mycobacteriales</taxon>
        <taxon>Corynebacteriaceae</taxon>
        <taxon>Corynebacterium</taxon>
    </lineage>
</organism>
<dbReference type="Proteomes" id="UP000269019">
    <property type="component" value="Chromosome"/>
</dbReference>
<dbReference type="EMBL" id="CP033896">
    <property type="protein sequence ID" value="AZA13010.1"/>
    <property type="molecule type" value="Genomic_DNA"/>
</dbReference>
<dbReference type="KEGG" id="ccho:CCHOA_02970"/>
<gene>
    <name evidence="1" type="ORF">CCHOA_02970</name>
</gene>
<evidence type="ECO:0000313" key="2">
    <source>
        <dbReference type="Proteomes" id="UP000269019"/>
    </source>
</evidence>
<protein>
    <submittedName>
        <fullName evidence="1">Uncharacterized protein</fullName>
    </submittedName>
</protein>
<proteinExistence type="predicted"/>
<accession>A0A3G6J986</accession>
<dbReference type="AlphaFoldDB" id="A0A3G6J986"/>
<keyword evidence="2" id="KW-1185">Reference proteome</keyword>
<reference evidence="1 2" key="1">
    <citation type="submission" date="2018-11" db="EMBL/GenBank/DDBJ databases">
        <authorList>
            <person name="Kleinhagauer T."/>
            <person name="Glaeser S.P."/>
            <person name="Spergser J."/>
            <person name="Ruckert C."/>
            <person name="Kaempfer P."/>
            <person name="Busse H.-J."/>
        </authorList>
    </citation>
    <scope>NUCLEOTIDE SEQUENCE [LARGE SCALE GENOMIC DNA]</scope>
    <source>
        <strain evidence="1 2">200CH</strain>
    </source>
</reference>